<dbReference type="Pfam" id="PF00172">
    <property type="entry name" value="Zn_clus"/>
    <property type="match status" value="1"/>
</dbReference>
<dbReference type="OrthoDB" id="5229455at2759"/>
<evidence type="ECO:0000256" key="1">
    <source>
        <dbReference type="ARBA" id="ARBA00023242"/>
    </source>
</evidence>
<dbReference type="EMBL" id="KN832874">
    <property type="protein sequence ID" value="KIN03092.1"/>
    <property type="molecule type" value="Genomic_DNA"/>
</dbReference>
<dbReference type="Proteomes" id="UP000054321">
    <property type="component" value="Unassembled WGS sequence"/>
</dbReference>
<feature type="domain" description="Zn(2)-C6 fungal-type" evidence="3">
    <location>
        <begin position="77"/>
        <end position="107"/>
    </location>
</feature>
<evidence type="ECO:0000256" key="2">
    <source>
        <dbReference type="SAM" id="MobiDB-lite"/>
    </source>
</evidence>
<dbReference type="Pfam" id="PF11951">
    <property type="entry name" value="Fungal_trans_2"/>
    <property type="match status" value="1"/>
</dbReference>
<organism evidence="4 5">
    <name type="scientific">Oidiodendron maius (strain Zn)</name>
    <dbReference type="NCBI Taxonomy" id="913774"/>
    <lineage>
        <taxon>Eukaryota</taxon>
        <taxon>Fungi</taxon>
        <taxon>Dikarya</taxon>
        <taxon>Ascomycota</taxon>
        <taxon>Pezizomycotina</taxon>
        <taxon>Leotiomycetes</taxon>
        <taxon>Leotiomycetes incertae sedis</taxon>
        <taxon>Myxotrichaceae</taxon>
        <taxon>Oidiodendron</taxon>
    </lineage>
</organism>
<dbReference type="InterPro" id="IPR001138">
    <property type="entry name" value="Zn2Cys6_DnaBD"/>
</dbReference>
<accession>A0A0C3HLB5</accession>
<dbReference type="HOGENOM" id="CLU_027371_0_0_1"/>
<dbReference type="AlphaFoldDB" id="A0A0C3HLB5"/>
<dbReference type="CDD" id="cd00067">
    <property type="entry name" value="GAL4"/>
    <property type="match status" value="1"/>
</dbReference>
<dbReference type="InterPro" id="IPR053157">
    <property type="entry name" value="Sterol_Uptake_Regulator"/>
</dbReference>
<dbReference type="Gene3D" id="4.10.240.10">
    <property type="entry name" value="Zn(2)-C6 fungal-type DNA-binding domain"/>
    <property type="match status" value="1"/>
</dbReference>
<evidence type="ECO:0000313" key="5">
    <source>
        <dbReference type="Proteomes" id="UP000054321"/>
    </source>
</evidence>
<dbReference type="SUPFAM" id="SSF57701">
    <property type="entry name" value="Zn2/Cys6 DNA-binding domain"/>
    <property type="match status" value="1"/>
</dbReference>
<dbReference type="PANTHER" id="PTHR47784:SF7">
    <property type="entry name" value="ZN(II)2CYS6 TRANSCRIPTION FACTOR (EUROFUNG)"/>
    <property type="match status" value="1"/>
</dbReference>
<dbReference type="InterPro" id="IPR021858">
    <property type="entry name" value="Fun_TF"/>
</dbReference>
<feature type="region of interest" description="Disordered" evidence="2">
    <location>
        <begin position="23"/>
        <end position="57"/>
    </location>
</feature>
<dbReference type="GO" id="GO:0001228">
    <property type="term" value="F:DNA-binding transcription activator activity, RNA polymerase II-specific"/>
    <property type="evidence" value="ECO:0007669"/>
    <property type="project" value="TreeGrafter"/>
</dbReference>
<reference evidence="4 5" key="1">
    <citation type="submission" date="2014-04" db="EMBL/GenBank/DDBJ databases">
        <authorList>
            <consortium name="DOE Joint Genome Institute"/>
            <person name="Kuo A."/>
            <person name="Martino E."/>
            <person name="Perotto S."/>
            <person name="Kohler A."/>
            <person name="Nagy L.G."/>
            <person name="Floudas D."/>
            <person name="Copeland A."/>
            <person name="Barry K.W."/>
            <person name="Cichocki N."/>
            <person name="Veneault-Fourrey C."/>
            <person name="LaButti K."/>
            <person name="Lindquist E.A."/>
            <person name="Lipzen A."/>
            <person name="Lundell T."/>
            <person name="Morin E."/>
            <person name="Murat C."/>
            <person name="Sun H."/>
            <person name="Tunlid A."/>
            <person name="Henrissat B."/>
            <person name="Grigoriev I.V."/>
            <person name="Hibbett D.S."/>
            <person name="Martin F."/>
            <person name="Nordberg H.P."/>
            <person name="Cantor M.N."/>
            <person name="Hua S.X."/>
        </authorList>
    </citation>
    <scope>NUCLEOTIDE SEQUENCE [LARGE SCALE GENOMIC DNA]</scope>
    <source>
        <strain evidence="4 5">Zn</strain>
    </source>
</reference>
<dbReference type="GO" id="GO:0008270">
    <property type="term" value="F:zinc ion binding"/>
    <property type="evidence" value="ECO:0007669"/>
    <property type="project" value="InterPro"/>
</dbReference>
<dbReference type="STRING" id="913774.A0A0C3HLB5"/>
<name>A0A0C3HLB5_OIDMZ</name>
<dbReference type="PROSITE" id="PS00463">
    <property type="entry name" value="ZN2_CY6_FUNGAL_1"/>
    <property type="match status" value="1"/>
</dbReference>
<dbReference type="InParanoid" id="A0A0C3HLB5"/>
<proteinExistence type="predicted"/>
<evidence type="ECO:0000259" key="3">
    <source>
        <dbReference type="PROSITE" id="PS50048"/>
    </source>
</evidence>
<protein>
    <recommendedName>
        <fullName evidence="3">Zn(2)-C6 fungal-type domain-containing protein</fullName>
    </recommendedName>
</protein>
<dbReference type="PANTHER" id="PTHR47784">
    <property type="entry name" value="STEROL UPTAKE CONTROL PROTEIN 2"/>
    <property type="match status" value="1"/>
</dbReference>
<keyword evidence="5" id="KW-1185">Reference proteome</keyword>
<dbReference type="SMART" id="SM00066">
    <property type="entry name" value="GAL4"/>
    <property type="match status" value="1"/>
</dbReference>
<dbReference type="PROSITE" id="PS50048">
    <property type="entry name" value="ZN2_CY6_FUNGAL_2"/>
    <property type="match status" value="1"/>
</dbReference>
<gene>
    <name evidence="4" type="ORF">OIDMADRAFT_160662</name>
</gene>
<keyword evidence="1" id="KW-0539">Nucleus</keyword>
<sequence>MTPVLAVNPKVLIHSADVWDKETEPSVSSDALKSSHCSPTNHHESTGTSHNVHQPLGNDDAKLEPLLRKCHTKSRRGCENCKKRRIKCPENRPICTQCTRRRLECKWPELYINQAEDVKKCQKIPQPVQLLTPVFNAPDFRLFHHFIRDAYPVKPIHNESIWTHEIPSIAHNYDYLLHAMLALSASDIEAASSQHSPELAQSAIFHRVLAIKSLNRALPTGLQTFEEGNALLATSFILLYQSTLMDEGLYEYLTFVRGCVLVPLQMGCRGLKFLFENLLSDDEIEKTRPYMQAMPAIDVRFVDAAYASLENFGPLCEREAEKKMHGYLLEIVRSFYLSSCDAYIAWLKGSVFFSCHISHAEFLGLIEPSNIVGQLLLSHLVAVQTLMGPTNQDKRASRKLSQFVNVMARWLETIHSNVDPTMRSYFEWPRKRAEKVRDWLQHEKALGN</sequence>
<feature type="compositionally biased region" description="Polar residues" evidence="2">
    <location>
        <begin position="25"/>
        <end position="52"/>
    </location>
</feature>
<reference evidence="5" key="2">
    <citation type="submission" date="2015-01" db="EMBL/GenBank/DDBJ databases">
        <title>Evolutionary Origins and Diversification of the Mycorrhizal Mutualists.</title>
        <authorList>
            <consortium name="DOE Joint Genome Institute"/>
            <consortium name="Mycorrhizal Genomics Consortium"/>
            <person name="Kohler A."/>
            <person name="Kuo A."/>
            <person name="Nagy L.G."/>
            <person name="Floudas D."/>
            <person name="Copeland A."/>
            <person name="Barry K.W."/>
            <person name="Cichocki N."/>
            <person name="Veneault-Fourrey C."/>
            <person name="LaButti K."/>
            <person name="Lindquist E.A."/>
            <person name="Lipzen A."/>
            <person name="Lundell T."/>
            <person name="Morin E."/>
            <person name="Murat C."/>
            <person name="Riley R."/>
            <person name="Ohm R."/>
            <person name="Sun H."/>
            <person name="Tunlid A."/>
            <person name="Henrissat B."/>
            <person name="Grigoriev I.V."/>
            <person name="Hibbett D.S."/>
            <person name="Martin F."/>
        </authorList>
    </citation>
    <scope>NUCLEOTIDE SEQUENCE [LARGE SCALE GENOMIC DNA]</scope>
    <source>
        <strain evidence="5">Zn</strain>
    </source>
</reference>
<evidence type="ECO:0000313" key="4">
    <source>
        <dbReference type="EMBL" id="KIN03092.1"/>
    </source>
</evidence>
<dbReference type="InterPro" id="IPR036864">
    <property type="entry name" value="Zn2-C6_fun-type_DNA-bd_sf"/>
</dbReference>